<organism evidence="1 2">
    <name type="scientific">Neoasaia chiangmaiensis</name>
    <dbReference type="NCBI Taxonomy" id="320497"/>
    <lineage>
        <taxon>Bacteria</taxon>
        <taxon>Pseudomonadati</taxon>
        <taxon>Pseudomonadota</taxon>
        <taxon>Alphaproteobacteria</taxon>
        <taxon>Acetobacterales</taxon>
        <taxon>Acetobacteraceae</taxon>
        <taxon>Neoasaia</taxon>
    </lineage>
</organism>
<dbReference type="AlphaFoldDB" id="A0A1U9KRY4"/>
<sequence>MSGIDVRQLKYLVVAPSLAALGLNEPAAINLVTGTALAETRAVYLRQLNDGPALGLWQMEPSTHDDCWANFLNFPAQKRFLTVLRGMLSPDLPKAAQLVTNLRYAAAMTRIRFYRVAENLPLADNAAAQSAYHKKYYNSCLGSANADANTGLFQQAIDA</sequence>
<reference evidence="1 2" key="1">
    <citation type="submission" date="2016-03" db="EMBL/GenBank/DDBJ databases">
        <title>Acetic acid bacteria sequencing.</title>
        <authorList>
            <person name="Brandt J."/>
            <person name="Jakob F."/>
            <person name="Vogel R.F."/>
        </authorList>
    </citation>
    <scope>NUCLEOTIDE SEQUENCE [LARGE SCALE GENOMIC DNA]</scope>
    <source>
        <strain evidence="1 2">NBRC 101099</strain>
    </source>
</reference>
<dbReference type="EMBL" id="CP014691">
    <property type="protein sequence ID" value="AQS88535.1"/>
    <property type="molecule type" value="Genomic_DNA"/>
</dbReference>
<gene>
    <name evidence="1" type="ORF">A0U93_11970</name>
</gene>
<protein>
    <submittedName>
        <fullName evidence="1">Uncharacterized protein</fullName>
    </submittedName>
</protein>
<name>A0A1U9KRY4_9PROT</name>
<dbReference type="KEGG" id="nch:A0U93_11970"/>
<keyword evidence="2" id="KW-1185">Reference proteome</keyword>
<evidence type="ECO:0000313" key="2">
    <source>
        <dbReference type="Proteomes" id="UP000188604"/>
    </source>
</evidence>
<proteinExistence type="predicted"/>
<accession>A0A1U9KRY4</accession>
<dbReference type="STRING" id="320497.A0U93_11970"/>
<dbReference type="RefSeq" id="WP_077807567.1">
    <property type="nucleotide sequence ID" value="NZ_BJXS01000006.1"/>
</dbReference>
<evidence type="ECO:0000313" key="1">
    <source>
        <dbReference type="EMBL" id="AQS88535.1"/>
    </source>
</evidence>
<dbReference type="Proteomes" id="UP000188604">
    <property type="component" value="Chromosome"/>
</dbReference>
<dbReference type="OrthoDB" id="7355818at2"/>